<name>G4QB57_TAYAM</name>
<dbReference type="Proteomes" id="UP000009284">
    <property type="component" value="Chromosome"/>
</dbReference>
<evidence type="ECO:0000256" key="2">
    <source>
        <dbReference type="ARBA" id="ARBA00008657"/>
    </source>
</evidence>
<evidence type="ECO:0000256" key="5">
    <source>
        <dbReference type="ARBA" id="ARBA00023172"/>
    </source>
</evidence>
<dbReference type="RefSeq" id="WP_014111494.1">
    <property type="nucleotide sequence ID" value="NC_016043.1"/>
</dbReference>
<reference key="1">
    <citation type="submission" date="2011-09" db="EMBL/GenBank/DDBJ databases">
        <title>Genomic characterization of the Taylorella genus.</title>
        <authorList>
            <person name="Hebert L."/>
            <person name="Moumen B."/>
            <person name="Pons N."/>
            <person name="Duquesne F."/>
            <person name="Breuil M.-F."/>
            <person name="Goux D."/>
            <person name="Batto J.-M."/>
            <person name="Renault P."/>
            <person name="Laugier C."/>
            <person name="Petry S."/>
        </authorList>
    </citation>
    <scope>NUCLEOTIDE SEQUENCE</scope>
    <source>
        <strain>MCE3</strain>
    </source>
</reference>
<dbReference type="eggNOG" id="COG2974">
    <property type="taxonomic scope" value="Bacteria"/>
</dbReference>
<evidence type="ECO:0000313" key="7">
    <source>
        <dbReference type="Proteomes" id="UP000009284"/>
    </source>
</evidence>
<evidence type="ECO:0000256" key="4">
    <source>
        <dbReference type="ARBA" id="ARBA00022490"/>
    </source>
</evidence>
<dbReference type="GO" id="GO:0000018">
    <property type="term" value="P:regulation of DNA recombination"/>
    <property type="evidence" value="ECO:0007669"/>
    <property type="project" value="TreeGrafter"/>
</dbReference>
<dbReference type="InterPro" id="IPR007476">
    <property type="entry name" value="RdgC"/>
</dbReference>
<evidence type="ECO:0000256" key="3">
    <source>
        <dbReference type="ARBA" id="ARBA00022296"/>
    </source>
</evidence>
<dbReference type="GO" id="GO:0003690">
    <property type="term" value="F:double-stranded DNA binding"/>
    <property type="evidence" value="ECO:0007669"/>
    <property type="project" value="TreeGrafter"/>
</dbReference>
<dbReference type="STRING" id="1008459.TASI_0829"/>
<evidence type="ECO:0000256" key="1">
    <source>
        <dbReference type="ARBA" id="ARBA00004453"/>
    </source>
</evidence>
<comment type="similarity">
    <text evidence="2">Belongs to the RdgC family.</text>
</comment>
<keyword evidence="7" id="KW-1185">Reference proteome</keyword>
<dbReference type="GO" id="GO:0006310">
    <property type="term" value="P:DNA recombination"/>
    <property type="evidence" value="ECO:0007669"/>
    <property type="project" value="UniProtKB-KW"/>
</dbReference>
<dbReference type="Pfam" id="PF04381">
    <property type="entry name" value="RdgC"/>
    <property type="match status" value="1"/>
</dbReference>
<accession>G4QB57</accession>
<dbReference type="OrthoDB" id="5290530at2"/>
<organism evidence="6 7">
    <name type="scientific">Taylorella asinigenitalis (strain MCE3)</name>
    <dbReference type="NCBI Taxonomy" id="1008459"/>
    <lineage>
        <taxon>Bacteria</taxon>
        <taxon>Pseudomonadati</taxon>
        <taxon>Pseudomonadota</taxon>
        <taxon>Betaproteobacteria</taxon>
        <taxon>Burkholderiales</taxon>
        <taxon>Alcaligenaceae</taxon>
        <taxon>Taylorella</taxon>
    </lineage>
</organism>
<dbReference type="AlphaFoldDB" id="G4QB57"/>
<dbReference type="GO" id="GO:0043590">
    <property type="term" value="C:bacterial nucleoid"/>
    <property type="evidence" value="ECO:0007669"/>
    <property type="project" value="TreeGrafter"/>
</dbReference>
<proteinExistence type="inferred from homology"/>
<gene>
    <name evidence="6" type="ordered locus">TASI_0829</name>
</gene>
<dbReference type="EMBL" id="CP003059">
    <property type="protein sequence ID" value="AEP36598.1"/>
    <property type="molecule type" value="Genomic_DNA"/>
</dbReference>
<reference evidence="6 7" key="2">
    <citation type="journal article" date="2012" name="PLoS ONE">
        <title>Genomic characterization of the taylorella genus.</title>
        <authorList>
            <person name="Hebert L."/>
            <person name="Moumen B."/>
            <person name="Pons N."/>
            <person name="Duquesne F."/>
            <person name="Breuil M.F."/>
            <person name="Goux D."/>
            <person name="Batto J.M."/>
            <person name="Laugier C."/>
            <person name="Renault P."/>
            <person name="Petry S."/>
        </authorList>
    </citation>
    <scope>NUCLEOTIDE SEQUENCE [LARGE SCALE GENOMIC DNA]</scope>
    <source>
        <strain evidence="6 7">MCE3</strain>
    </source>
</reference>
<keyword evidence="5" id="KW-0233">DNA recombination</keyword>
<dbReference type="PANTHER" id="PTHR38103">
    <property type="entry name" value="RECOMBINATION-ASSOCIATED PROTEIN RDGC"/>
    <property type="match status" value="1"/>
</dbReference>
<evidence type="ECO:0000313" key="6">
    <source>
        <dbReference type="EMBL" id="AEP36598.1"/>
    </source>
</evidence>
<keyword evidence="4" id="KW-0963">Cytoplasm</keyword>
<dbReference type="PANTHER" id="PTHR38103:SF1">
    <property type="entry name" value="RECOMBINATION-ASSOCIATED PROTEIN RDGC"/>
    <property type="match status" value="1"/>
</dbReference>
<dbReference type="KEGG" id="tas:TASI_0829"/>
<protein>
    <recommendedName>
        <fullName evidence="3">Recombination-associated protein RdgC</fullName>
    </recommendedName>
</protein>
<dbReference type="HOGENOM" id="CLU_052038_0_1_4"/>
<comment type="subcellular location">
    <subcellularLocation>
        <location evidence="1">Cytoplasm</location>
        <location evidence="1">Nucleoid</location>
    </subcellularLocation>
</comment>
<sequence length="303" mass="34404">MIFKNLKLYKLNPNWTPSAKQLHKDLKAFAFVESNFSDSGLANVGWEKVHDEYESDHELVLEIGSHLIAKFKYEKKLLPAAVINQYTKEKAQEIEDQQGFKLSKKKLKELKESVTDKLRPKAFSVFKEVLVVFDIENSIFWMDTSSTSLADDIVTLLSKCTNPLPLSNFQTAISPTTAMTKWVVEGAPSPFSTEQDTELKGILDSKVSIKYANHSPDIAEVRNHLNNGKICTRLSLNWDDKIIFTLNESLDIKKITVLNIKNDLEETDDKYELFLSEIALMVSELSNMINDLSLALSDEHNEA</sequence>